<sequence>MESIIIRVPVNKIDSKLFDPSNRSKQLRDAAEGLMDMRVRNYIGPNKQGQMGFDFISMFPRITYNPTDDKDHIIVKVQSEIYEEMVPIQSYAQLDLKLLEALTTGNAQRLYAIFKSYAFKPKFTISFESLRRQMGFFESNTYPQWKYFNSQVLKPA</sequence>
<evidence type="ECO:0000259" key="2">
    <source>
        <dbReference type="Pfam" id="PF01051"/>
    </source>
</evidence>
<dbReference type="EMBL" id="PYVN01000291">
    <property type="protein sequence ID" value="PTB84056.1"/>
    <property type="molecule type" value="Genomic_DNA"/>
</dbReference>
<organism evidence="3">
    <name type="scientific">Pseudidiomarina aestuarii</name>
    <dbReference type="NCBI Taxonomy" id="624146"/>
    <lineage>
        <taxon>Bacteria</taxon>
        <taxon>Pseudomonadati</taxon>
        <taxon>Pseudomonadota</taxon>
        <taxon>Gammaproteobacteria</taxon>
        <taxon>Alteromonadales</taxon>
        <taxon>Idiomarinaceae</taxon>
        <taxon>Pseudidiomarina</taxon>
    </lineage>
</organism>
<evidence type="ECO:0000313" key="3">
    <source>
        <dbReference type="EMBL" id="PTB84056.1"/>
    </source>
</evidence>
<comment type="similarity">
    <text evidence="1">Belongs to the initiator RepB protein family.</text>
</comment>
<dbReference type="GO" id="GO:0006270">
    <property type="term" value="P:DNA replication initiation"/>
    <property type="evidence" value="ECO:0007669"/>
    <property type="project" value="InterPro"/>
</dbReference>
<name>A0A2T4CR55_9GAMM</name>
<dbReference type="AlphaFoldDB" id="A0A2T4CR55"/>
<accession>A0A2T4CR55</accession>
<gene>
    <name evidence="3" type="ORF">C9940_06700</name>
</gene>
<dbReference type="GO" id="GO:0003887">
    <property type="term" value="F:DNA-directed DNA polymerase activity"/>
    <property type="evidence" value="ECO:0007669"/>
    <property type="project" value="InterPro"/>
</dbReference>
<feature type="domain" description="Initiator Rep protein WH1" evidence="2">
    <location>
        <begin position="17"/>
        <end position="115"/>
    </location>
</feature>
<comment type="caution">
    <text evidence="3">The sequence shown here is derived from an EMBL/GenBank/DDBJ whole genome shotgun (WGS) entry which is preliminary data.</text>
</comment>
<dbReference type="InterPro" id="IPR000525">
    <property type="entry name" value="Initiator_Rep_WH1"/>
</dbReference>
<feature type="non-terminal residue" evidence="3">
    <location>
        <position position="156"/>
    </location>
</feature>
<dbReference type="Pfam" id="PF01051">
    <property type="entry name" value="Rep3_N"/>
    <property type="match status" value="1"/>
</dbReference>
<dbReference type="InterPro" id="IPR036388">
    <property type="entry name" value="WH-like_DNA-bd_sf"/>
</dbReference>
<evidence type="ECO:0000256" key="1">
    <source>
        <dbReference type="ARBA" id="ARBA00038283"/>
    </source>
</evidence>
<dbReference type="InterPro" id="IPR036390">
    <property type="entry name" value="WH_DNA-bd_sf"/>
</dbReference>
<dbReference type="Gene3D" id="1.10.10.10">
    <property type="entry name" value="Winged helix-like DNA-binding domain superfamily/Winged helix DNA-binding domain"/>
    <property type="match status" value="1"/>
</dbReference>
<reference evidence="3" key="1">
    <citation type="submission" date="2018-03" db="EMBL/GenBank/DDBJ databases">
        <title>Cross-interface Injection: A General Nanoliter Liquid Handling Method Applied to Single Cells Genome Amplification Automated Nanoliter Liquid Handling Applied to Single Cell Multiple Displacement Amplification.</title>
        <authorList>
            <person name="Yun J."/>
            <person name="Xu P."/>
            <person name="Xu J."/>
            <person name="Dai X."/>
            <person name="Wang Y."/>
            <person name="Zheng X."/>
            <person name="Cao C."/>
            <person name="Yi Q."/>
            <person name="Zhu Y."/>
            <person name="Wang L."/>
            <person name="Dong Z."/>
            <person name="Huang Y."/>
            <person name="Huang L."/>
            <person name="Du W."/>
        </authorList>
    </citation>
    <scope>NUCLEOTIDE SEQUENCE [LARGE SCALE GENOMIC DNA]</scope>
    <source>
        <strain evidence="3">Z-D3-2</strain>
    </source>
</reference>
<proteinExistence type="inferred from homology"/>
<protein>
    <recommendedName>
        <fullName evidence="2">Initiator Rep protein WH1 domain-containing protein</fullName>
    </recommendedName>
</protein>
<dbReference type="SUPFAM" id="SSF46785">
    <property type="entry name" value="Winged helix' DNA-binding domain"/>
    <property type="match status" value="1"/>
</dbReference>